<comment type="cofactor">
    <cofactor evidence="12 13">
        <name>Mn(2+)</name>
        <dbReference type="ChEBI" id="CHEBI:29035"/>
    </cofactor>
    <text evidence="12 13">Binds 2 manganese ions per subunit.</text>
</comment>
<keyword evidence="4 11" id="KW-0547">Nucleotide-binding</keyword>
<evidence type="ECO:0000256" key="8">
    <source>
        <dbReference type="ARBA" id="ARBA00047746"/>
    </source>
</evidence>
<comment type="catalytic activity">
    <reaction evidence="8">
        <text>a 3'-end 3'-phospho-ribonucleotide-RNA + a 5'-end dephospho-ribonucleoside-RNA + GTP = a ribonucleotidyl-ribonucleotide-RNA + GMP + diphosphate</text>
        <dbReference type="Rhea" id="RHEA:68076"/>
        <dbReference type="Rhea" id="RHEA-COMP:10463"/>
        <dbReference type="Rhea" id="RHEA-COMP:13936"/>
        <dbReference type="Rhea" id="RHEA-COMP:17355"/>
        <dbReference type="ChEBI" id="CHEBI:33019"/>
        <dbReference type="ChEBI" id="CHEBI:37565"/>
        <dbReference type="ChEBI" id="CHEBI:58115"/>
        <dbReference type="ChEBI" id="CHEBI:83062"/>
        <dbReference type="ChEBI" id="CHEBI:138284"/>
        <dbReference type="ChEBI" id="CHEBI:173118"/>
        <dbReference type="EC" id="6.5.1.8"/>
    </reaction>
</comment>
<dbReference type="PANTHER" id="PTHR11118:SF1">
    <property type="entry name" value="RNA-SPLICING LIGASE RTCB HOMOLOG"/>
    <property type="match status" value="1"/>
</dbReference>
<dbReference type="PANTHER" id="PTHR11118">
    <property type="entry name" value="RNA-SPLICING LIGASE RTCB HOMOLOG"/>
    <property type="match status" value="1"/>
</dbReference>
<dbReference type="Proteomes" id="UP000215215">
    <property type="component" value="Unassembled WGS sequence"/>
</dbReference>
<feature type="binding site" evidence="11">
    <location>
        <begin position="370"/>
        <end position="373"/>
    </location>
    <ligand>
        <name>GMP</name>
        <dbReference type="ChEBI" id="CHEBI:58115"/>
    </ligand>
</feature>
<dbReference type="EMBL" id="NOZQ01000226">
    <property type="protein sequence ID" value="OYD13671.1"/>
    <property type="molecule type" value="Genomic_DNA"/>
</dbReference>
<dbReference type="EC" id="6.5.1.-" evidence="13"/>
<feature type="binding site" evidence="11">
    <location>
        <position position="377"/>
    </location>
    <ligand>
        <name>GMP</name>
        <dbReference type="ChEBI" id="CHEBI:58115"/>
    </ligand>
</feature>
<protein>
    <recommendedName>
        <fullName evidence="13">tRNA-splicing ligase RtcB</fullName>
        <ecNumber evidence="13">6.5.1.-</ecNumber>
    </recommendedName>
</protein>
<evidence type="ECO:0000256" key="3">
    <source>
        <dbReference type="ARBA" id="ARBA00022723"/>
    </source>
</evidence>
<evidence type="ECO:0000256" key="7">
    <source>
        <dbReference type="ARBA" id="ARBA00023211"/>
    </source>
</evidence>
<dbReference type="GO" id="GO:0006396">
    <property type="term" value="P:RNA processing"/>
    <property type="evidence" value="ECO:0007669"/>
    <property type="project" value="InterPro"/>
</dbReference>
<evidence type="ECO:0000256" key="5">
    <source>
        <dbReference type="ARBA" id="ARBA00022800"/>
    </source>
</evidence>
<feature type="binding site" evidence="12">
    <location>
        <position position="200"/>
    </location>
    <ligand>
        <name>Mn(2+)</name>
        <dbReference type="ChEBI" id="CHEBI:29035"/>
        <label>1</label>
    </ligand>
</feature>
<reference evidence="14 15" key="1">
    <citation type="submission" date="2017-07" db="EMBL/GenBank/DDBJ databases">
        <title>Recovery of genomes from metagenomes via a dereplication, aggregation, and scoring strategy.</title>
        <authorList>
            <person name="Sieber C.M."/>
            <person name="Probst A.J."/>
            <person name="Sharrar A."/>
            <person name="Thomas B.C."/>
            <person name="Hess M."/>
            <person name="Tringe S.G."/>
            <person name="Banfield J.F."/>
        </authorList>
    </citation>
    <scope>NUCLEOTIDE SEQUENCE [LARGE SCALE GENOMIC DNA]</scope>
    <source>
        <strain evidence="14">JGI_Cruoil_03_44_89</strain>
    </source>
</reference>
<dbReference type="InterPro" id="IPR036025">
    <property type="entry name" value="RtcB-like_sf"/>
</dbReference>
<dbReference type="Pfam" id="PF01139">
    <property type="entry name" value="RtcB"/>
    <property type="match status" value="1"/>
</dbReference>
<feature type="binding site" evidence="12">
    <location>
        <position position="92"/>
    </location>
    <ligand>
        <name>Mn(2+)</name>
        <dbReference type="ChEBI" id="CHEBI:29035"/>
        <label>1</label>
    </ligand>
</feature>
<comment type="subunit">
    <text evidence="13">Monomer.</text>
</comment>
<dbReference type="GO" id="GO:0170057">
    <property type="term" value="F:RNA ligase (GTP) activity"/>
    <property type="evidence" value="ECO:0007669"/>
    <property type="project" value="UniProtKB-EC"/>
</dbReference>
<keyword evidence="7 12" id="KW-0464">Manganese</keyword>
<name>A0A235BN25_UNCW3</name>
<sequence length="473" mass="52190">MEFKQLDDTRWILKKTGGMRVPGLIFADSELLQHIERENVASQVANVAHLPGIVGYSLGMPDIHWGYGFPIGGVAGTRTSDGVISPGGVGYDINCGVRLLRTGFVEDEVRPHLGELLDVIYTNVPCGVGLKGKLRLTKNKLEEVLVKGARWMVENGFGEPRDLPVLEEGGRLDGADPSKVSKRAIERGTPQLGTLGAGNHFLEIQVVDRVYDPGIAERFGLFEGEITCMIHTGSRGFGHQVCDDYLRICERVTEKYHIHLPDKELSCAPIDSEEGRDYFGAMACAANFAWANRQCITHWIRESFIGVLGEARLDIVYDVAHNIAKIEKHKVDGETVELCVHRKGATRAFPRGHPQVPDIYRDVGQPVLIPGDMGTNSYILIGTDTAMKETFGSTCHGAGRRLSRHKAIKAAKGRSIDRELREKGILVRAKSYRTLMEEMPDAYKDIDRVVSVVERAGLSKKIARMKPIGVVKG</sequence>
<dbReference type="GO" id="GO:0005525">
    <property type="term" value="F:GTP binding"/>
    <property type="evidence" value="ECO:0007669"/>
    <property type="project" value="UniProtKB-KW"/>
</dbReference>
<evidence type="ECO:0000256" key="9">
    <source>
        <dbReference type="ARBA" id="ARBA00049514"/>
    </source>
</evidence>
<dbReference type="PROSITE" id="PS01288">
    <property type="entry name" value="UPF0027"/>
    <property type="match status" value="1"/>
</dbReference>
<evidence type="ECO:0000256" key="10">
    <source>
        <dbReference type="PIRSR" id="PIRSR601233-1"/>
    </source>
</evidence>
<keyword evidence="5" id="KW-0692">RNA repair</keyword>
<gene>
    <name evidence="13" type="primary">rtcB</name>
    <name evidence="14" type="ORF">CH333_10470</name>
</gene>
<dbReference type="AlphaFoldDB" id="A0A235BN25"/>
<dbReference type="GO" id="GO:0046872">
    <property type="term" value="F:metal ion binding"/>
    <property type="evidence" value="ECO:0007669"/>
    <property type="project" value="UniProtKB-UniRule"/>
</dbReference>
<feature type="binding site" evidence="12">
    <location>
        <position position="231"/>
    </location>
    <ligand>
        <name>Mn(2+)</name>
        <dbReference type="ChEBI" id="CHEBI:29035"/>
        <label>2</label>
    </ligand>
</feature>
<evidence type="ECO:0000256" key="1">
    <source>
        <dbReference type="ARBA" id="ARBA00008071"/>
    </source>
</evidence>
<dbReference type="SUPFAM" id="SSF103365">
    <property type="entry name" value="Hypothetical protein PH1602"/>
    <property type="match status" value="1"/>
</dbReference>
<evidence type="ECO:0000256" key="11">
    <source>
        <dbReference type="PIRSR" id="PIRSR601233-2"/>
    </source>
</evidence>
<feature type="binding site" evidence="11">
    <location>
        <begin position="321"/>
        <end position="322"/>
    </location>
    <ligand>
        <name>GMP</name>
        <dbReference type="ChEBI" id="CHEBI:58115"/>
    </ligand>
</feature>
<dbReference type="InterPro" id="IPR001233">
    <property type="entry name" value="RtcB"/>
</dbReference>
<comment type="caution">
    <text evidence="14">The sequence shown here is derived from an EMBL/GenBank/DDBJ whole genome shotgun (WGS) entry which is preliminary data.</text>
</comment>
<keyword evidence="6 11" id="KW-0342">GTP-binding</keyword>
<dbReference type="Gene3D" id="3.90.1860.10">
    <property type="entry name" value="tRNA-splicing ligase RtcB"/>
    <property type="match status" value="1"/>
</dbReference>
<evidence type="ECO:0000256" key="6">
    <source>
        <dbReference type="ARBA" id="ARBA00023134"/>
    </source>
</evidence>
<comment type="catalytic activity">
    <reaction evidence="9">
        <text>a 3'-end 2',3'-cyclophospho-ribonucleotide-RNA + a 5'-end dephospho-ribonucleoside-RNA + GTP + H2O = a ribonucleotidyl-ribonucleotide-RNA + GMP + diphosphate + H(+)</text>
        <dbReference type="Rhea" id="RHEA:68080"/>
        <dbReference type="Rhea" id="RHEA-COMP:10464"/>
        <dbReference type="Rhea" id="RHEA-COMP:13936"/>
        <dbReference type="Rhea" id="RHEA-COMP:17355"/>
        <dbReference type="ChEBI" id="CHEBI:15377"/>
        <dbReference type="ChEBI" id="CHEBI:15378"/>
        <dbReference type="ChEBI" id="CHEBI:33019"/>
        <dbReference type="ChEBI" id="CHEBI:37565"/>
        <dbReference type="ChEBI" id="CHEBI:58115"/>
        <dbReference type="ChEBI" id="CHEBI:83064"/>
        <dbReference type="ChEBI" id="CHEBI:138284"/>
        <dbReference type="ChEBI" id="CHEBI:173118"/>
        <dbReference type="EC" id="6.5.1.8"/>
    </reaction>
</comment>
<evidence type="ECO:0000256" key="4">
    <source>
        <dbReference type="ARBA" id="ARBA00022741"/>
    </source>
</evidence>
<evidence type="ECO:0000256" key="13">
    <source>
        <dbReference type="RuleBase" id="RU371113"/>
    </source>
</evidence>
<evidence type="ECO:0000313" key="14">
    <source>
        <dbReference type="EMBL" id="OYD13671.1"/>
    </source>
</evidence>
<dbReference type="GO" id="GO:0003972">
    <property type="term" value="F:RNA ligase (ATP) activity"/>
    <property type="evidence" value="ECO:0007669"/>
    <property type="project" value="TreeGrafter"/>
</dbReference>
<comment type="similarity">
    <text evidence="1 13">Belongs to the RtcB family.</text>
</comment>
<proteinExistence type="inferred from homology"/>
<accession>A0A235BN25</accession>
<dbReference type="FunFam" id="3.90.1860.10:FF:000001">
    <property type="entry name" value="tRNA-splicing ligase RtcB homolog"/>
    <property type="match status" value="1"/>
</dbReference>
<evidence type="ECO:0000256" key="2">
    <source>
        <dbReference type="ARBA" id="ARBA00022598"/>
    </source>
</evidence>
<feature type="binding site" evidence="11">
    <location>
        <begin position="396"/>
        <end position="399"/>
    </location>
    <ligand>
        <name>GMP</name>
        <dbReference type="ChEBI" id="CHEBI:58115"/>
    </ligand>
</feature>
<keyword evidence="3 12" id="KW-0479">Metal-binding</keyword>
<organism evidence="14 15">
    <name type="scientific">candidate division WOR-3 bacterium JGI_Cruoil_03_44_89</name>
    <dbReference type="NCBI Taxonomy" id="1973748"/>
    <lineage>
        <taxon>Bacteria</taxon>
        <taxon>Bacteria division WOR-3</taxon>
    </lineage>
</organism>
<evidence type="ECO:0000313" key="15">
    <source>
        <dbReference type="Proteomes" id="UP000215215"/>
    </source>
</evidence>
<feature type="binding site" evidence="12">
    <location>
        <position position="321"/>
    </location>
    <ligand>
        <name>Mn(2+)</name>
        <dbReference type="ChEBI" id="CHEBI:29035"/>
        <label>2</label>
    </ligand>
</feature>
<feature type="binding site" evidence="11">
    <location>
        <position position="472"/>
    </location>
    <ligand>
        <name>GMP</name>
        <dbReference type="ChEBI" id="CHEBI:58115"/>
    </ligand>
</feature>
<feature type="active site" description="GMP-histidine intermediate" evidence="10">
    <location>
        <position position="396"/>
    </location>
</feature>
<dbReference type="GO" id="GO:0042245">
    <property type="term" value="P:RNA repair"/>
    <property type="evidence" value="ECO:0007669"/>
    <property type="project" value="UniProtKB-KW"/>
</dbReference>
<keyword evidence="2 13" id="KW-0436">Ligase</keyword>
<feature type="binding site" evidence="11">
    <location>
        <begin position="199"/>
        <end position="203"/>
    </location>
    <ligand>
        <name>GMP</name>
        <dbReference type="ChEBI" id="CHEBI:58115"/>
    </ligand>
</feature>
<evidence type="ECO:0000256" key="12">
    <source>
        <dbReference type="PIRSR" id="PIRSR601233-3"/>
    </source>
</evidence>